<evidence type="ECO:0000313" key="2">
    <source>
        <dbReference type="EMBL" id="KAJ8487257.1"/>
    </source>
</evidence>
<feature type="compositionally biased region" description="Polar residues" evidence="1">
    <location>
        <begin position="42"/>
        <end position="51"/>
    </location>
</feature>
<dbReference type="Proteomes" id="UP001215151">
    <property type="component" value="Unassembled WGS sequence"/>
</dbReference>
<name>A0AAD7TWC7_9APHY</name>
<sequence length="424" mass="48943">MQQVVTVLRTAASLPLWTLIKTAIIASSTFHPRTPPSRDPQEATSPTQVGDPSTLPSPSLTPTFHHYDLYSASKMPKAPKSPSKAKSNARARADPVSKKPKKAATKATDSVPIDPSQWRKSTIPANQTISKALAMKAYHLRASDMAELPYAPADRTVLNGEYLKPMYLYKERDVERKAWERRGGPEAFDAYHEKLCRSSTNFDDLIHVGKSAKLFRIREQMPRWLWDVCNALIDRVNYSDPGIGPLLIRGTAREDMMREALEFSKTYPDRPRLRSPPTPEIDRLRAILDEAPHLPEDTQWRQFNGLERIYRSWPDEDYTYEWDSAYLGRVMTALVDILRVHGERCWRSVRWEVYDKYRECFEFHCFSYTNQTKWSDKGAYWLDGRYSEGVFNTSPRSKHPIGQQYNAMLPHRTPEDVRFVGKRT</sequence>
<dbReference type="EMBL" id="JAPEVG010000082">
    <property type="protein sequence ID" value="KAJ8487257.1"/>
    <property type="molecule type" value="Genomic_DNA"/>
</dbReference>
<reference evidence="2" key="1">
    <citation type="submission" date="2022-11" db="EMBL/GenBank/DDBJ databases">
        <title>Genome Sequence of Cubamyces cubensis.</title>
        <authorList>
            <person name="Buettner E."/>
        </authorList>
    </citation>
    <scope>NUCLEOTIDE SEQUENCE</scope>
    <source>
        <strain evidence="2">MPL-01</strain>
    </source>
</reference>
<comment type="caution">
    <text evidence="2">The sequence shown here is derived from an EMBL/GenBank/DDBJ whole genome shotgun (WGS) entry which is preliminary data.</text>
</comment>
<feature type="region of interest" description="Disordered" evidence="1">
    <location>
        <begin position="29"/>
        <end position="60"/>
    </location>
</feature>
<feature type="compositionally biased region" description="Low complexity" evidence="1">
    <location>
        <begin position="73"/>
        <end position="90"/>
    </location>
</feature>
<dbReference type="Gene3D" id="3.90.530.10">
    <property type="entry name" value="XPA C-terminal domain"/>
    <property type="match status" value="1"/>
</dbReference>
<organism evidence="2 3">
    <name type="scientific">Trametes cubensis</name>
    <dbReference type="NCBI Taxonomy" id="1111947"/>
    <lineage>
        <taxon>Eukaryota</taxon>
        <taxon>Fungi</taxon>
        <taxon>Dikarya</taxon>
        <taxon>Basidiomycota</taxon>
        <taxon>Agaricomycotina</taxon>
        <taxon>Agaricomycetes</taxon>
        <taxon>Polyporales</taxon>
        <taxon>Polyporaceae</taxon>
        <taxon>Trametes</taxon>
    </lineage>
</organism>
<dbReference type="InterPro" id="IPR037129">
    <property type="entry name" value="XPA_sf"/>
</dbReference>
<proteinExistence type="predicted"/>
<evidence type="ECO:0000313" key="3">
    <source>
        <dbReference type="Proteomes" id="UP001215151"/>
    </source>
</evidence>
<dbReference type="CDD" id="cd21075">
    <property type="entry name" value="DBD_XPA-like"/>
    <property type="match status" value="1"/>
</dbReference>
<protein>
    <submittedName>
        <fullName evidence="2">Uncharacterized protein</fullName>
    </submittedName>
</protein>
<keyword evidence="3" id="KW-1185">Reference proteome</keyword>
<dbReference type="AlphaFoldDB" id="A0AAD7TWC7"/>
<gene>
    <name evidence="2" type="ORF">ONZ51_g4280</name>
</gene>
<evidence type="ECO:0000256" key="1">
    <source>
        <dbReference type="SAM" id="MobiDB-lite"/>
    </source>
</evidence>
<feature type="region of interest" description="Disordered" evidence="1">
    <location>
        <begin position="73"/>
        <end position="118"/>
    </location>
</feature>
<accession>A0AAD7TWC7</accession>